<dbReference type="SUPFAM" id="SSF52047">
    <property type="entry name" value="RNI-like"/>
    <property type="match status" value="1"/>
</dbReference>
<organism evidence="4 5">
    <name type="scientific">Leptonychotes weddellii</name>
    <name type="common">Weddell seal</name>
    <name type="synonym">Otaria weddellii</name>
    <dbReference type="NCBI Taxonomy" id="9713"/>
    <lineage>
        <taxon>Eukaryota</taxon>
        <taxon>Metazoa</taxon>
        <taxon>Chordata</taxon>
        <taxon>Craniata</taxon>
        <taxon>Vertebrata</taxon>
        <taxon>Euteleostomi</taxon>
        <taxon>Mammalia</taxon>
        <taxon>Eutheria</taxon>
        <taxon>Laurasiatheria</taxon>
        <taxon>Carnivora</taxon>
        <taxon>Caniformia</taxon>
        <taxon>Pinnipedia</taxon>
        <taxon>Phocidae</taxon>
        <taxon>Monachinae</taxon>
        <taxon>Lobodontini</taxon>
        <taxon>Leptonychotes</taxon>
    </lineage>
</organism>
<gene>
    <name evidence="5" type="primary">LOC102735394</name>
</gene>
<dbReference type="InterPro" id="IPR032675">
    <property type="entry name" value="LRR_dom_sf"/>
</dbReference>
<keyword evidence="2" id="KW-0677">Repeat</keyword>
<dbReference type="AlphaFoldDB" id="A0A7F8R5P6"/>
<dbReference type="InterPro" id="IPR050694">
    <property type="entry name" value="LRRC14/PRAME"/>
</dbReference>
<feature type="region of interest" description="Disordered" evidence="3">
    <location>
        <begin position="531"/>
        <end position="566"/>
    </location>
</feature>
<protein>
    <submittedName>
        <fullName evidence="5">Melanoma antigen preferentially expressed in tumors-like</fullName>
    </submittedName>
</protein>
<dbReference type="PANTHER" id="PTHR14224:SF1">
    <property type="entry name" value="PRAME LIKE, X-LINKED 1"/>
    <property type="match status" value="1"/>
</dbReference>
<dbReference type="RefSeq" id="XP_030888715.1">
    <property type="nucleotide sequence ID" value="XM_031032855.1"/>
</dbReference>
<evidence type="ECO:0000256" key="2">
    <source>
        <dbReference type="ARBA" id="ARBA00022737"/>
    </source>
</evidence>
<reference evidence="5" key="1">
    <citation type="submission" date="2025-08" db="UniProtKB">
        <authorList>
            <consortium name="RefSeq"/>
        </authorList>
    </citation>
    <scope>IDENTIFICATION</scope>
    <source>
        <tissue evidence="5">Liver</tissue>
    </source>
</reference>
<dbReference type="GO" id="GO:0005737">
    <property type="term" value="C:cytoplasm"/>
    <property type="evidence" value="ECO:0007669"/>
    <property type="project" value="TreeGrafter"/>
</dbReference>
<evidence type="ECO:0000256" key="3">
    <source>
        <dbReference type="SAM" id="MobiDB-lite"/>
    </source>
</evidence>
<sequence>MDQKAIATLLELAAKSLLSNEPAAIHALEELPRDLFVPLFIDAFLGGHKKILKAMVRAWPFHCLHIGALSIQESYYEILEAMTDGLQIHPDQNSSSWESKLRILDLRQDPDCGTTCSEISTTFPFCFQSCVYSRHSMLKTEEAQHNVKCLGIVNSESELPSTQKPIELLVDLSFNSTLRTKQFLSFLQSKVEQSFGSLHLCCRDLQIDKISAHKSVLQFLDLGCIDHLELNQAYLNEVTTLLAQMIHLNSISLSNISFKHRKGEDFRAFLIQLGQLDNLQELSLALFCLTDQLHKLLRILPPQLDILCLSFCGLSNRDITVLSQSSQATYLRLLNLSNNQIFSEVYEPFRNLLEKVSGTLQYLEINNCLVTDSTLSAVLPALSHCTHLHVLSFAFNPITMPLLMDLLQHLTCLMELKHVIYPVPVHCYEQWNFPGSLDRQKLAEVQAQLTAMLQVHFQVLQNSRAKKQQKQKMCPTLWKCGAYSVGLYEITPVSKHVSDSIVAKEKIKYNDGGSSPQGRKKFWRSVRGNFGKRNRHYDRGEYEPQPSHFQEDDGNVLMGDVQEDPQ</sequence>
<accession>A0A7F8R5P6</accession>
<dbReference type="Gene3D" id="3.80.10.10">
    <property type="entry name" value="Ribonuclease Inhibitor"/>
    <property type="match status" value="1"/>
</dbReference>
<dbReference type="OrthoDB" id="9802850at2759"/>
<evidence type="ECO:0000256" key="1">
    <source>
        <dbReference type="ARBA" id="ARBA00022614"/>
    </source>
</evidence>
<evidence type="ECO:0000313" key="5">
    <source>
        <dbReference type="RefSeq" id="XP_030888715.1"/>
    </source>
</evidence>
<evidence type="ECO:0000313" key="4">
    <source>
        <dbReference type="Proteomes" id="UP000245341"/>
    </source>
</evidence>
<keyword evidence="1" id="KW-0433">Leucine-rich repeat</keyword>
<feature type="non-terminal residue" evidence="5">
    <location>
        <position position="566"/>
    </location>
</feature>
<proteinExistence type="predicted"/>
<dbReference type="Proteomes" id="UP000245341">
    <property type="component" value="Unplaced"/>
</dbReference>
<name>A0A7F8R5P6_LEPWE</name>
<dbReference type="GeneID" id="102735394"/>
<dbReference type="KEGG" id="lww:102735394"/>
<dbReference type="PANTHER" id="PTHR14224">
    <property type="entry name" value="SIMILAR TO PREFERENTIALLY EXPRESSED ANTIGEN IN MELANOMA-LIKE 3"/>
    <property type="match status" value="1"/>
</dbReference>
<keyword evidence="4" id="KW-1185">Reference proteome</keyword>